<dbReference type="AlphaFoldDB" id="A0A0S4LIM6"/>
<dbReference type="PANTHER" id="PTHR30093:SF44">
    <property type="entry name" value="TYPE II SECRETION SYSTEM CORE PROTEIN G"/>
    <property type="match status" value="1"/>
</dbReference>
<evidence type="ECO:0000256" key="3">
    <source>
        <dbReference type="ARBA" id="ARBA00022692"/>
    </source>
</evidence>
<keyword evidence="3 6" id="KW-0812">Transmembrane</keyword>
<keyword evidence="8" id="KW-1185">Reference proteome</keyword>
<evidence type="ECO:0000256" key="2">
    <source>
        <dbReference type="ARBA" id="ARBA00022481"/>
    </source>
</evidence>
<dbReference type="GO" id="GO:0016020">
    <property type="term" value="C:membrane"/>
    <property type="evidence" value="ECO:0007669"/>
    <property type="project" value="UniProtKB-SubCell"/>
</dbReference>
<dbReference type="Gene3D" id="3.30.700.10">
    <property type="entry name" value="Glycoprotein, Type 4 Pilin"/>
    <property type="match status" value="1"/>
</dbReference>
<evidence type="ECO:0000313" key="7">
    <source>
        <dbReference type="EMBL" id="CUS36440.1"/>
    </source>
</evidence>
<evidence type="ECO:0000256" key="5">
    <source>
        <dbReference type="ARBA" id="ARBA00023136"/>
    </source>
</evidence>
<dbReference type="NCBIfam" id="TIGR02532">
    <property type="entry name" value="IV_pilin_GFxxxE"/>
    <property type="match status" value="1"/>
</dbReference>
<proteinExistence type="predicted"/>
<gene>
    <name evidence="7" type="primary">pilA</name>
    <name evidence="7" type="ORF">COMA1_30056</name>
</gene>
<accession>A0A0S4LIM6</accession>
<dbReference type="STRING" id="1742972.COMA1_30056"/>
<dbReference type="InterPro" id="IPR045584">
    <property type="entry name" value="Pilin-like"/>
</dbReference>
<comment type="subcellular location">
    <subcellularLocation>
        <location evidence="1">Membrane</location>
        <topology evidence="1">Single-pass membrane protein</topology>
    </subcellularLocation>
</comment>
<evidence type="ECO:0000313" key="8">
    <source>
        <dbReference type="Proteomes" id="UP000199032"/>
    </source>
</evidence>
<name>A0A0S4LIM6_9BACT</name>
<dbReference type="SUPFAM" id="SSF54523">
    <property type="entry name" value="Pili subunits"/>
    <property type="match status" value="1"/>
</dbReference>
<evidence type="ECO:0000256" key="4">
    <source>
        <dbReference type="ARBA" id="ARBA00022989"/>
    </source>
</evidence>
<dbReference type="Pfam" id="PF07963">
    <property type="entry name" value="N_methyl"/>
    <property type="match status" value="1"/>
</dbReference>
<protein>
    <submittedName>
        <fullName evidence="7">Type IV pilin PilA</fullName>
    </submittedName>
</protein>
<dbReference type="Proteomes" id="UP000199032">
    <property type="component" value="Unassembled WGS sequence"/>
</dbReference>
<reference evidence="7 8" key="1">
    <citation type="submission" date="2015-10" db="EMBL/GenBank/DDBJ databases">
        <authorList>
            <person name="Gilbert D.G."/>
        </authorList>
    </citation>
    <scope>NUCLEOTIDE SEQUENCE [LARGE SCALE GENOMIC DNA]</scope>
    <source>
        <strain evidence="7">COMA1</strain>
    </source>
</reference>
<evidence type="ECO:0000256" key="6">
    <source>
        <dbReference type="SAM" id="Phobius"/>
    </source>
</evidence>
<feature type="transmembrane region" description="Helical" evidence="6">
    <location>
        <begin position="12"/>
        <end position="35"/>
    </location>
</feature>
<organism evidence="7 8">
    <name type="scientific">Candidatus Nitrospira nitrosa</name>
    <dbReference type="NCBI Taxonomy" id="1742972"/>
    <lineage>
        <taxon>Bacteria</taxon>
        <taxon>Pseudomonadati</taxon>
        <taxon>Nitrospirota</taxon>
        <taxon>Nitrospiria</taxon>
        <taxon>Nitrospirales</taxon>
        <taxon>Nitrospiraceae</taxon>
        <taxon>Nitrospira</taxon>
    </lineage>
</organism>
<evidence type="ECO:0000256" key="1">
    <source>
        <dbReference type="ARBA" id="ARBA00004167"/>
    </source>
</evidence>
<dbReference type="PROSITE" id="PS00409">
    <property type="entry name" value="PROKAR_NTER_METHYL"/>
    <property type="match status" value="1"/>
</dbReference>
<keyword evidence="2" id="KW-0488">Methylation</keyword>
<dbReference type="InterPro" id="IPR012902">
    <property type="entry name" value="N_methyl_site"/>
</dbReference>
<keyword evidence="5 6" id="KW-0472">Membrane</keyword>
<keyword evidence="4 6" id="KW-1133">Transmembrane helix</keyword>
<dbReference type="PANTHER" id="PTHR30093">
    <property type="entry name" value="GENERAL SECRETION PATHWAY PROTEIN G"/>
    <property type="match status" value="1"/>
</dbReference>
<sequence>MLTSLRKQEGFTLIELMIVVAIIGILAAIAIPNFVAYQAKSRQSEAKINLGAIFTSATAFAAEQATPTYVPGPTLDPIGWSPSGQPRYTYFYATGAVGAASASSATAFTLPSSVTAPTSCTTAPTTGGNAVAASATVGTTPAGFTAGAQGNVDSDATCDDWFINDQRSLTNTRNDVGA</sequence>
<dbReference type="EMBL" id="CZQA01000009">
    <property type="protein sequence ID" value="CUS36440.1"/>
    <property type="molecule type" value="Genomic_DNA"/>
</dbReference>